<dbReference type="AlphaFoldDB" id="A0A0H3ZT17"/>
<proteinExistence type="predicted"/>
<protein>
    <submittedName>
        <fullName evidence="2">Uncharacterized protein</fullName>
    </submittedName>
</protein>
<feature type="region of interest" description="Disordered" evidence="1">
    <location>
        <begin position="73"/>
        <end position="95"/>
    </location>
</feature>
<accession>A0A0H3ZT17</accession>
<sequence>MEEILGQDSFACHKTLNGKRDKRKQCAGHVLIKREDNAFYQLAIRTGLEEQLDLIGEELVFAGEQDLIEHHKNGRERNEQQTKLRDFDAFISPSN</sequence>
<evidence type="ECO:0000256" key="1">
    <source>
        <dbReference type="SAM" id="MobiDB-lite"/>
    </source>
</evidence>
<organism evidence="2">
    <name type="scientific">Vibrio cyclitrophicus</name>
    <dbReference type="NCBI Taxonomy" id="47951"/>
    <lineage>
        <taxon>Bacteria</taxon>
        <taxon>Pseudomonadati</taxon>
        <taxon>Pseudomonadota</taxon>
        <taxon>Gammaproteobacteria</taxon>
        <taxon>Vibrionales</taxon>
        <taxon>Vibrionaceae</taxon>
        <taxon>Vibrio</taxon>
    </lineage>
</organism>
<evidence type="ECO:0000313" key="2">
    <source>
        <dbReference type="EMBL" id="AKN37039.1"/>
    </source>
</evidence>
<reference evidence="2" key="1">
    <citation type="journal article" date="2015" name="MBio">
        <title>Eco-Evolutionary Dynamics of Episomes among Ecologically Cohesive Bacterial Populations.</title>
        <authorList>
            <person name="Xue H."/>
            <person name="Cordero O.X."/>
            <person name="Camas F.M."/>
            <person name="Trimble W."/>
            <person name="Meyer F."/>
            <person name="Guglielmini J."/>
            <person name="Rocha E.P."/>
            <person name="Polz M.F."/>
        </authorList>
    </citation>
    <scope>NUCLEOTIDE SEQUENCE</scope>
    <source>
        <strain evidence="2">FF_61</strain>
    </source>
</reference>
<dbReference type="EMBL" id="KP795522">
    <property type="protein sequence ID" value="AKN37039.1"/>
    <property type="molecule type" value="Genomic_DNA"/>
</dbReference>
<feature type="compositionally biased region" description="Basic and acidic residues" evidence="1">
    <location>
        <begin position="73"/>
        <end position="88"/>
    </location>
</feature>
<name>A0A0H3ZT17_9VIBR</name>